<dbReference type="AlphaFoldDB" id="A0A1X2I6X8"/>
<dbReference type="GO" id="GO:0005634">
    <property type="term" value="C:nucleus"/>
    <property type="evidence" value="ECO:0007669"/>
    <property type="project" value="UniProtKB-SubCell"/>
</dbReference>
<evidence type="ECO:0000313" key="8">
    <source>
        <dbReference type="Proteomes" id="UP000193560"/>
    </source>
</evidence>
<dbReference type="PROSITE" id="PS51821">
    <property type="entry name" value="VELVET"/>
    <property type="match status" value="1"/>
</dbReference>
<keyword evidence="4" id="KW-0539">Nucleus</keyword>
<keyword evidence="2" id="KW-0805">Transcription regulation</keyword>
<accession>A0A1X2I6X8</accession>
<evidence type="ECO:0000256" key="1">
    <source>
        <dbReference type="ARBA" id="ARBA00004123"/>
    </source>
</evidence>
<feature type="region of interest" description="Disordered" evidence="5">
    <location>
        <begin position="223"/>
        <end position="274"/>
    </location>
</feature>
<protein>
    <submittedName>
        <fullName evidence="7">Velvet factor-domain-containing protein</fullName>
    </submittedName>
</protein>
<dbReference type="Gene3D" id="2.60.40.3960">
    <property type="entry name" value="Velvet domain"/>
    <property type="match status" value="1"/>
</dbReference>
<dbReference type="Pfam" id="PF11754">
    <property type="entry name" value="Velvet"/>
    <property type="match status" value="1"/>
</dbReference>
<reference evidence="7 8" key="1">
    <citation type="submission" date="2016-07" db="EMBL/GenBank/DDBJ databases">
        <title>Pervasive Adenine N6-methylation of Active Genes in Fungi.</title>
        <authorList>
            <consortium name="DOE Joint Genome Institute"/>
            <person name="Mondo S.J."/>
            <person name="Dannebaum R.O."/>
            <person name="Kuo R.C."/>
            <person name="Labutti K."/>
            <person name="Haridas S."/>
            <person name="Kuo A."/>
            <person name="Salamov A."/>
            <person name="Ahrendt S.R."/>
            <person name="Lipzen A."/>
            <person name="Sullivan W."/>
            <person name="Andreopoulos W.B."/>
            <person name="Clum A."/>
            <person name="Lindquist E."/>
            <person name="Daum C."/>
            <person name="Ramamoorthy G.K."/>
            <person name="Gryganskyi A."/>
            <person name="Culley D."/>
            <person name="Magnuson J.K."/>
            <person name="James T.Y."/>
            <person name="O'Malley M.A."/>
            <person name="Stajich J.E."/>
            <person name="Spatafora J.W."/>
            <person name="Visel A."/>
            <person name="Grigoriev I.V."/>
        </authorList>
    </citation>
    <scope>NUCLEOTIDE SEQUENCE [LARGE SCALE GENOMIC DNA]</scope>
    <source>
        <strain evidence="7 8">NRRL 1336</strain>
    </source>
</reference>
<feature type="domain" description="Velvet" evidence="6">
    <location>
        <begin position="10"/>
        <end position="213"/>
    </location>
</feature>
<keyword evidence="3" id="KW-0804">Transcription</keyword>
<dbReference type="InterPro" id="IPR037525">
    <property type="entry name" value="Velvet_dom"/>
</dbReference>
<evidence type="ECO:0000256" key="3">
    <source>
        <dbReference type="ARBA" id="ARBA00023163"/>
    </source>
</evidence>
<evidence type="ECO:0000313" key="7">
    <source>
        <dbReference type="EMBL" id="ORZ10744.1"/>
    </source>
</evidence>
<dbReference type="STRING" id="90262.A0A1X2I6X8"/>
<dbReference type="InterPro" id="IPR021740">
    <property type="entry name" value="Velvet"/>
</dbReference>
<name>A0A1X2I6X8_9FUNG</name>
<dbReference type="PANTHER" id="PTHR33572:SF3">
    <property type="entry name" value="VELVET COMPLEX SUBUNIT B"/>
    <property type="match status" value="1"/>
</dbReference>
<proteinExistence type="predicted"/>
<comment type="caution">
    <text evidence="7">The sequence shown here is derived from an EMBL/GenBank/DDBJ whole genome shotgun (WGS) entry which is preliminary data.</text>
</comment>
<gene>
    <name evidence="7" type="ORF">BCR42DRAFT_421936</name>
</gene>
<dbReference type="OrthoDB" id="3056235at2759"/>
<feature type="compositionally biased region" description="Basic and acidic residues" evidence="5">
    <location>
        <begin position="223"/>
        <end position="232"/>
    </location>
</feature>
<evidence type="ECO:0000256" key="2">
    <source>
        <dbReference type="ARBA" id="ARBA00023015"/>
    </source>
</evidence>
<evidence type="ECO:0000256" key="4">
    <source>
        <dbReference type="ARBA" id="ARBA00023242"/>
    </source>
</evidence>
<sequence length="274" mass="30669">MKENQDTMVPFIGNYCLEVCQQPIHARCCGFGNKDRRHIGPVPILQLYHRENDGKRIKIRNRSSLSNLLVHCDIYAEDQDEPRNLVHLSSVPGGGGARHKSVSLNSAILNLPSSHVTKSLVGSTVSNAYELMDPHGERGIFFIFDDLSVRIEGQYRLRFQLMDLSSKNQISNVMDLVYSNPFKVYAPKHFPGVLESTELSRCFASQGLKIAVRSIKEKEKGKREEIRLRGEENSSGDDDVVGEIGKNVDDGRSQSTPPYTRIHISSVLHPPSSP</sequence>
<dbReference type="Proteomes" id="UP000193560">
    <property type="component" value="Unassembled WGS sequence"/>
</dbReference>
<evidence type="ECO:0000259" key="6">
    <source>
        <dbReference type="PROSITE" id="PS51821"/>
    </source>
</evidence>
<keyword evidence="8" id="KW-1185">Reference proteome</keyword>
<dbReference type="EMBL" id="MCGE01000023">
    <property type="protein sequence ID" value="ORZ10744.1"/>
    <property type="molecule type" value="Genomic_DNA"/>
</dbReference>
<dbReference type="InterPro" id="IPR038491">
    <property type="entry name" value="Velvet_dom_sf"/>
</dbReference>
<organism evidence="7 8">
    <name type="scientific">Absidia repens</name>
    <dbReference type="NCBI Taxonomy" id="90262"/>
    <lineage>
        <taxon>Eukaryota</taxon>
        <taxon>Fungi</taxon>
        <taxon>Fungi incertae sedis</taxon>
        <taxon>Mucoromycota</taxon>
        <taxon>Mucoromycotina</taxon>
        <taxon>Mucoromycetes</taxon>
        <taxon>Mucorales</taxon>
        <taxon>Cunninghamellaceae</taxon>
        <taxon>Absidia</taxon>
    </lineage>
</organism>
<evidence type="ECO:0000256" key="5">
    <source>
        <dbReference type="SAM" id="MobiDB-lite"/>
    </source>
</evidence>
<comment type="subcellular location">
    <subcellularLocation>
        <location evidence="1">Nucleus</location>
    </subcellularLocation>
</comment>
<dbReference type="PANTHER" id="PTHR33572">
    <property type="entry name" value="SPORE DEVELOPMENT REGULATOR VOSA"/>
    <property type="match status" value="1"/>
</dbReference>